<gene>
    <name evidence="2" type="ORF">Mth01_12630</name>
</gene>
<keyword evidence="1" id="KW-1133">Transmembrane helix</keyword>
<evidence type="ECO:0000313" key="3">
    <source>
        <dbReference type="Proteomes" id="UP000610966"/>
    </source>
</evidence>
<reference evidence="2" key="1">
    <citation type="submission" date="2021-01" db="EMBL/GenBank/DDBJ databases">
        <title>Whole genome shotgun sequence of Sphaerimonospora thailandensis NBRC 107569.</title>
        <authorList>
            <person name="Komaki H."/>
            <person name="Tamura T."/>
        </authorList>
    </citation>
    <scope>NUCLEOTIDE SEQUENCE</scope>
    <source>
        <strain evidence="2">NBRC 107569</strain>
    </source>
</reference>
<dbReference type="AlphaFoldDB" id="A0A8J3R5Y1"/>
<feature type="transmembrane region" description="Helical" evidence="1">
    <location>
        <begin position="47"/>
        <end position="67"/>
    </location>
</feature>
<dbReference type="RefSeq" id="WP_204012832.1">
    <property type="nucleotide sequence ID" value="NZ_BOOG01000012.1"/>
</dbReference>
<keyword evidence="1" id="KW-0472">Membrane</keyword>
<proteinExistence type="predicted"/>
<evidence type="ECO:0000313" key="2">
    <source>
        <dbReference type="EMBL" id="GIH69010.1"/>
    </source>
</evidence>
<sequence length="85" mass="9275">MRKIIELLGYAVGAYLVARAIIAPFVLDMSDPATYRNDWGGPSLAGVLAVRCGLGVIAAVLMAWPLIRRRSRRSRNQNQTSSNST</sequence>
<dbReference type="EMBL" id="BOOG01000012">
    <property type="protein sequence ID" value="GIH69010.1"/>
    <property type="molecule type" value="Genomic_DNA"/>
</dbReference>
<organism evidence="2 3">
    <name type="scientific">Sphaerimonospora thailandensis</name>
    <dbReference type="NCBI Taxonomy" id="795644"/>
    <lineage>
        <taxon>Bacteria</taxon>
        <taxon>Bacillati</taxon>
        <taxon>Actinomycetota</taxon>
        <taxon>Actinomycetes</taxon>
        <taxon>Streptosporangiales</taxon>
        <taxon>Streptosporangiaceae</taxon>
        <taxon>Sphaerimonospora</taxon>
    </lineage>
</organism>
<comment type="caution">
    <text evidence="2">The sequence shown here is derived from an EMBL/GenBank/DDBJ whole genome shotgun (WGS) entry which is preliminary data.</text>
</comment>
<protein>
    <submittedName>
        <fullName evidence="2">Uncharacterized protein</fullName>
    </submittedName>
</protein>
<evidence type="ECO:0000256" key="1">
    <source>
        <dbReference type="SAM" id="Phobius"/>
    </source>
</evidence>
<keyword evidence="3" id="KW-1185">Reference proteome</keyword>
<accession>A0A8J3R5Y1</accession>
<feature type="transmembrane region" description="Helical" evidence="1">
    <location>
        <begin position="7"/>
        <end position="27"/>
    </location>
</feature>
<dbReference type="Proteomes" id="UP000610966">
    <property type="component" value="Unassembled WGS sequence"/>
</dbReference>
<keyword evidence="1" id="KW-0812">Transmembrane</keyword>
<name>A0A8J3R5Y1_9ACTN</name>